<reference evidence="5" key="1">
    <citation type="journal article" date="2022" name="bioRxiv">
        <title>Sequencing and chromosome-scale assembly of the giantPleurodeles waltlgenome.</title>
        <authorList>
            <person name="Brown T."/>
            <person name="Elewa A."/>
            <person name="Iarovenko S."/>
            <person name="Subramanian E."/>
            <person name="Araus A.J."/>
            <person name="Petzold A."/>
            <person name="Susuki M."/>
            <person name="Suzuki K.-i.T."/>
            <person name="Hayashi T."/>
            <person name="Toyoda A."/>
            <person name="Oliveira C."/>
            <person name="Osipova E."/>
            <person name="Leigh N.D."/>
            <person name="Simon A."/>
            <person name="Yun M.H."/>
        </authorList>
    </citation>
    <scope>NUCLEOTIDE SEQUENCE</scope>
    <source>
        <strain evidence="5">20211129_DDA</strain>
        <tissue evidence="5">Liver</tissue>
    </source>
</reference>
<accession>A0AAV7MNY4</accession>
<gene>
    <name evidence="5" type="ORF">NDU88_002630</name>
</gene>
<sequence>MKRDDPRYLLHVENTKRNVFVTQLGEGRDDEDESITCIPVITEPASKILETSKNTLQRTLVLKKEVEFDDVSAQLLAKQQEFRERMQIVELRKFELAKRQKENNDKVEKFDGFVKDNHAKRRRAIQKYQQELKQNEIKKKQLEELTQQLEEMRVRQKKLQKKISKYKTYEDYLRKILHKLPDNYLDQGIDAPLKAIIIRHEALAATNQSLIDNLMKLSDRQEANQRALQTLQREHDTSTLMMSSELSQLHATYEKLQDKNKQLELNISLSKGHFRYQSVELSHLLLAVANLAEQCHMHHYGPLQELALLRKLDMIKEYILEKMQVLQISRGPAETESYGSSPREQSKKTKTVPKKEKLQINRRLSGPI</sequence>
<dbReference type="GO" id="GO:0005856">
    <property type="term" value="C:cytoskeleton"/>
    <property type="evidence" value="ECO:0007669"/>
    <property type="project" value="UniProtKB-ARBA"/>
</dbReference>
<evidence type="ECO:0000256" key="2">
    <source>
        <dbReference type="SAM" id="Coils"/>
    </source>
</evidence>
<feature type="domain" description="DUF4200" evidence="4">
    <location>
        <begin position="62"/>
        <end position="178"/>
    </location>
</feature>
<dbReference type="PANTHER" id="PTHR21683:SF18">
    <property type="entry name" value="COILED-COIL DOMAIN-CONTAINING PROTEIN 42 HOMOLOG"/>
    <property type="match status" value="1"/>
</dbReference>
<keyword evidence="1 2" id="KW-0175">Coiled coil</keyword>
<dbReference type="Proteomes" id="UP001066276">
    <property type="component" value="Chromosome 9"/>
</dbReference>
<proteinExistence type="predicted"/>
<dbReference type="EMBL" id="JANPWB010000013">
    <property type="protein sequence ID" value="KAJ1105222.1"/>
    <property type="molecule type" value="Genomic_DNA"/>
</dbReference>
<evidence type="ECO:0000256" key="3">
    <source>
        <dbReference type="SAM" id="MobiDB-lite"/>
    </source>
</evidence>
<dbReference type="AlphaFoldDB" id="A0AAV7MNY4"/>
<evidence type="ECO:0000313" key="6">
    <source>
        <dbReference type="Proteomes" id="UP001066276"/>
    </source>
</evidence>
<dbReference type="Pfam" id="PF13863">
    <property type="entry name" value="DUF4200"/>
    <property type="match status" value="1"/>
</dbReference>
<evidence type="ECO:0000313" key="5">
    <source>
        <dbReference type="EMBL" id="KAJ1105222.1"/>
    </source>
</evidence>
<comment type="caution">
    <text evidence="5">The sequence shown here is derived from an EMBL/GenBank/DDBJ whole genome shotgun (WGS) entry which is preliminary data.</text>
</comment>
<evidence type="ECO:0000256" key="1">
    <source>
        <dbReference type="ARBA" id="ARBA00023054"/>
    </source>
</evidence>
<dbReference type="PANTHER" id="PTHR21683">
    <property type="entry name" value="COILED-COIL DOMAIN-CONTAINING PROTEIN 42 LIKE-2-LIKE-RELATED"/>
    <property type="match status" value="1"/>
</dbReference>
<feature type="region of interest" description="Disordered" evidence="3">
    <location>
        <begin position="331"/>
        <end position="368"/>
    </location>
</feature>
<evidence type="ECO:0000259" key="4">
    <source>
        <dbReference type="Pfam" id="PF13863"/>
    </source>
</evidence>
<protein>
    <recommendedName>
        <fullName evidence="4">DUF4200 domain-containing protein</fullName>
    </recommendedName>
</protein>
<organism evidence="5 6">
    <name type="scientific">Pleurodeles waltl</name>
    <name type="common">Iberian ribbed newt</name>
    <dbReference type="NCBI Taxonomy" id="8319"/>
    <lineage>
        <taxon>Eukaryota</taxon>
        <taxon>Metazoa</taxon>
        <taxon>Chordata</taxon>
        <taxon>Craniata</taxon>
        <taxon>Vertebrata</taxon>
        <taxon>Euteleostomi</taxon>
        <taxon>Amphibia</taxon>
        <taxon>Batrachia</taxon>
        <taxon>Caudata</taxon>
        <taxon>Salamandroidea</taxon>
        <taxon>Salamandridae</taxon>
        <taxon>Pleurodelinae</taxon>
        <taxon>Pleurodeles</taxon>
    </lineage>
</organism>
<feature type="coiled-coil region" evidence="2">
    <location>
        <begin position="214"/>
        <end position="273"/>
    </location>
</feature>
<dbReference type="InterPro" id="IPR025252">
    <property type="entry name" value="DUF4200"/>
</dbReference>
<name>A0AAV7MNY4_PLEWA</name>
<feature type="coiled-coil region" evidence="2">
    <location>
        <begin position="125"/>
        <end position="162"/>
    </location>
</feature>
<keyword evidence="6" id="KW-1185">Reference proteome</keyword>
<dbReference type="InterPro" id="IPR051147">
    <property type="entry name" value="CFAP_domain-containing"/>
</dbReference>